<feature type="region of interest" description="Disordered" evidence="8">
    <location>
        <begin position="1"/>
        <end position="45"/>
    </location>
</feature>
<evidence type="ECO:0000259" key="10">
    <source>
        <dbReference type="PROSITE" id="PS51779"/>
    </source>
</evidence>
<dbReference type="PANTHER" id="PTHR37820:SF1">
    <property type="entry name" value="CELL DIVISION PROTEIN FTSQ"/>
    <property type="match status" value="1"/>
</dbReference>
<proteinExistence type="predicted"/>
<dbReference type="AlphaFoldDB" id="A9WRD6"/>
<evidence type="ECO:0000256" key="6">
    <source>
        <dbReference type="ARBA" id="ARBA00023136"/>
    </source>
</evidence>
<organism evidence="11 12">
    <name type="scientific">Renibacterium salmoninarum (strain ATCC 33209 / DSM 20767 / JCM 11484 / NBRC 15589 / NCIMB 2235)</name>
    <dbReference type="NCBI Taxonomy" id="288705"/>
    <lineage>
        <taxon>Bacteria</taxon>
        <taxon>Bacillati</taxon>
        <taxon>Actinomycetota</taxon>
        <taxon>Actinomycetes</taxon>
        <taxon>Micrococcales</taxon>
        <taxon>Micrococcaceae</taxon>
        <taxon>Renibacterium</taxon>
    </lineage>
</organism>
<keyword evidence="4 9" id="KW-0812">Transmembrane</keyword>
<dbReference type="Pfam" id="PF08478">
    <property type="entry name" value="POTRA_1"/>
    <property type="match status" value="1"/>
</dbReference>
<dbReference type="Gene3D" id="3.10.20.310">
    <property type="entry name" value="membrane protein fhac"/>
    <property type="match status" value="1"/>
</dbReference>
<dbReference type="InterPro" id="IPR005548">
    <property type="entry name" value="Cell_div_FtsQ/DivIB_C"/>
</dbReference>
<protein>
    <submittedName>
        <fullName evidence="11">FtsQ</fullName>
    </submittedName>
</protein>
<keyword evidence="2" id="KW-1003">Cell membrane</keyword>
<name>A9WRD6_RENSM</name>
<dbReference type="HOGENOM" id="CLU_047677_1_3_11"/>
<keyword evidence="3" id="KW-0132">Cell division</keyword>
<dbReference type="Pfam" id="PF03799">
    <property type="entry name" value="FtsQ_DivIB_C"/>
    <property type="match status" value="1"/>
</dbReference>
<sequence>MVEPLPEPKVAPQLETEESQEAAKAPRQKRAPKAKKHDDAAEARTAARTNVLSFPAAKERRVRSGAGLRKHWRLWTSLAAIVVVAALLMLAVFFSPLLALKTITVDGSKLASADQVQSALASLKGKPLPRIDQSEVQKLLTGLVQVQSVTVEARPPSTLLVHLVERIPVAVLKNGEQYVLVDPQGIQLGTVADAAAAQLPLIDGGTGVIGQATFSAITAVLAALPTEVRAQMASASASSPDAVELTLVDGKKVTWGDASQMALKAKVLQTMLKNPPQAEPGKPALAPIKFYDVSAPKHPVTR</sequence>
<evidence type="ECO:0000256" key="4">
    <source>
        <dbReference type="ARBA" id="ARBA00022692"/>
    </source>
</evidence>
<accession>A9WRD6</accession>
<dbReference type="GO" id="GO:0005886">
    <property type="term" value="C:plasma membrane"/>
    <property type="evidence" value="ECO:0007669"/>
    <property type="project" value="TreeGrafter"/>
</dbReference>
<dbReference type="Proteomes" id="UP000002007">
    <property type="component" value="Chromosome"/>
</dbReference>
<dbReference type="EMBL" id="CP000910">
    <property type="protein sequence ID" value="ABY24218.1"/>
    <property type="molecule type" value="Genomic_DNA"/>
</dbReference>
<evidence type="ECO:0000256" key="3">
    <source>
        <dbReference type="ARBA" id="ARBA00022618"/>
    </source>
</evidence>
<keyword evidence="7" id="KW-0131">Cell cycle</keyword>
<dbReference type="PROSITE" id="PS51779">
    <property type="entry name" value="POTRA"/>
    <property type="match status" value="1"/>
</dbReference>
<dbReference type="GO" id="GO:0051301">
    <property type="term" value="P:cell division"/>
    <property type="evidence" value="ECO:0007669"/>
    <property type="project" value="UniProtKB-KW"/>
</dbReference>
<evidence type="ECO:0000256" key="7">
    <source>
        <dbReference type="ARBA" id="ARBA00023306"/>
    </source>
</evidence>
<dbReference type="InterPro" id="IPR013685">
    <property type="entry name" value="POTRA_FtsQ_type"/>
</dbReference>
<feature type="transmembrane region" description="Helical" evidence="9">
    <location>
        <begin position="78"/>
        <end position="100"/>
    </location>
</feature>
<feature type="compositionally biased region" description="Basic residues" evidence="8">
    <location>
        <begin position="26"/>
        <end position="35"/>
    </location>
</feature>
<evidence type="ECO:0000313" key="12">
    <source>
        <dbReference type="Proteomes" id="UP000002007"/>
    </source>
</evidence>
<dbReference type="InterPro" id="IPR034746">
    <property type="entry name" value="POTRA"/>
</dbReference>
<keyword evidence="12" id="KW-1185">Reference proteome</keyword>
<dbReference type="eggNOG" id="COG1589">
    <property type="taxonomic scope" value="Bacteria"/>
</dbReference>
<evidence type="ECO:0000313" key="11">
    <source>
        <dbReference type="EMBL" id="ABY24218.1"/>
    </source>
</evidence>
<comment type="subcellular location">
    <subcellularLocation>
        <location evidence="1">Membrane</location>
    </subcellularLocation>
</comment>
<keyword evidence="5 9" id="KW-1133">Transmembrane helix</keyword>
<gene>
    <name evidence="11" type="primary">ftsQ</name>
    <name evidence="11" type="ordered locus">RSal33209_2492</name>
</gene>
<keyword evidence="6 9" id="KW-0472">Membrane</keyword>
<feature type="domain" description="POTRA" evidence="10">
    <location>
        <begin position="98"/>
        <end position="166"/>
    </location>
</feature>
<dbReference type="InterPro" id="IPR050487">
    <property type="entry name" value="FtsQ_DivIB"/>
</dbReference>
<reference evidence="12" key="1">
    <citation type="journal article" date="2008" name="J. Bacteriol.">
        <title>Genome sequence of the fish pathogen Renibacterium salmoninarum suggests reductive evolution away from an environmental Arthrobacter ancestor.</title>
        <authorList>
            <person name="Wiens G.D."/>
            <person name="Rockey D.D."/>
            <person name="Wu Z."/>
            <person name="Chang J."/>
            <person name="Levy R."/>
            <person name="Crane S."/>
            <person name="Chen D.S."/>
            <person name="Capri G.R."/>
            <person name="Burnett J.R."/>
            <person name="Sudheesh P.S."/>
            <person name="Schipma M.J."/>
            <person name="Burd H."/>
            <person name="Bhattacharyya A."/>
            <person name="Rhodes L.D."/>
            <person name="Kaul R."/>
            <person name="Strom M.S."/>
        </authorList>
    </citation>
    <scope>NUCLEOTIDE SEQUENCE [LARGE SCALE GENOMIC DNA]</scope>
    <source>
        <strain evidence="12">ATCC 33209 / DSM 20767 / JCM 11484 / NBRC 15589 / NCIMB 2235</strain>
    </source>
</reference>
<evidence type="ECO:0000256" key="9">
    <source>
        <dbReference type="SAM" id="Phobius"/>
    </source>
</evidence>
<evidence type="ECO:0000256" key="1">
    <source>
        <dbReference type="ARBA" id="ARBA00004370"/>
    </source>
</evidence>
<evidence type="ECO:0000256" key="2">
    <source>
        <dbReference type="ARBA" id="ARBA00022475"/>
    </source>
</evidence>
<dbReference type="KEGG" id="rsa:RSal33209_2492"/>
<evidence type="ECO:0000256" key="8">
    <source>
        <dbReference type="SAM" id="MobiDB-lite"/>
    </source>
</evidence>
<evidence type="ECO:0000256" key="5">
    <source>
        <dbReference type="ARBA" id="ARBA00022989"/>
    </source>
</evidence>
<dbReference type="PANTHER" id="PTHR37820">
    <property type="entry name" value="CELL DIVISION PROTEIN DIVIB"/>
    <property type="match status" value="1"/>
</dbReference>
<dbReference type="STRING" id="288705.RSal33209_2492"/>